<name>A0A502EFP6_9MYCO</name>
<dbReference type="RefSeq" id="WP_140687213.1">
    <property type="nucleotide sequence ID" value="NZ_RCZG01000001.1"/>
</dbReference>
<keyword evidence="2" id="KW-0560">Oxidoreductase</keyword>
<reference evidence="4 5" key="1">
    <citation type="journal article" date="2019" name="Environ. Microbiol.">
        <title>Species interactions and distinct microbial communities in high Arctic permafrost affected cryosols are associated with the CH4 and CO2 gas fluxes.</title>
        <authorList>
            <person name="Altshuler I."/>
            <person name="Hamel J."/>
            <person name="Turney S."/>
            <person name="Magnuson E."/>
            <person name="Levesque R."/>
            <person name="Greer C."/>
            <person name="Whyte L.G."/>
        </authorList>
    </citation>
    <scope>NUCLEOTIDE SEQUENCE [LARGE SCALE GENOMIC DNA]</scope>
    <source>
        <strain evidence="4 5">S5.20</strain>
    </source>
</reference>
<dbReference type="PRINTS" id="PR00081">
    <property type="entry name" value="GDHRDH"/>
</dbReference>
<sequence length="289" mass="29816">MTPRGELAGRVALITGAGRGIGAAHAAAFAAAGATVVVNDTGVDLGGANPDFGVAECVAATIRAAGGHAVHDVSDVSDFTGAATLVERAVNEFGQLDILVNNAGIISTTMDVATLPEAELRRMLDVHVVGTIGTIRAAFPIMSAQRRGRIINTTSEAALSTSMAAGMAYAAAKSSVWGITMAAARQGAEFGITVNALSPGALTRMSKPYLDEAGIPPGLDLSPDQIARVAVALCRERSRHVTGKVIHTAAGFAREYVLTRVDDSVLVDDLVSMLGQTERTLDTHHEQCS</sequence>
<evidence type="ECO:0000313" key="4">
    <source>
        <dbReference type="EMBL" id="TPG36545.1"/>
    </source>
</evidence>
<comment type="caution">
    <text evidence="4">The sequence shown here is derived from an EMBL/GenBank/DDBJ whole genome shotgun (WGS) entry which is preliminary data.</text>
</comment>
<keyword evidence="5" id="KW-1185">Reference proteome</keyword>
<organism evidence="4 5">
    <name type="scientific">Mycolicibacterium hodleri</name>
    <dbReference type="NCBI Taxonomy" id="49897"/>
    <lineage>
        <taxon>Bacteria</taxon>
        <taxon>Bacillati</taxon>
        <taxon>Actinomycetota</taxon>
        <taxon>Actinomycetes</taxon>
        <taxon>Mycobacteriales</taxon>
        <taxon>Mycobacteriaceae</taxon>
        <taxon>Mycolicibacterium</taxon>
    </lineage>
</organism>
<dbReference type="SUPFAM" id="SSF51735">
    <property type="entry name" value="NAD(P)-binding Rossmann-fold domains"/>
    <property type="match status" value="1"/>
</dbReference>
<accession>A0A502EFP6</accession>
<dbReference type="InterPro" id="IPR051687">
    <property type="entry name" value="Peroxisomal_Beta-Oxidation"/>
</dbReference>
<dbReference type="OrthoDB" id="9775296at2"/>
<dbReference type="PRINTS" id="PR00080">
    <property type="entry name" value="SDRFAMILY"/>
</dbReference>
<dbReference type="PANTHER" id="PTHR45024">
    <property type="entry name" value="DEHYDROGENASES, SHORT CHAIN"/>
    <property type="match status" value="1"/>
</dbReference>
<gene>
    <name evidence="4" type="ORF">EAH80_00820</name>
</gene>
<dbReference type="EMBL" id="RCZG01000001">
    <property type="protein sequence ID" value="TPG36545.1"/>
    <property type="molecule type" value="Genomic_DNA"/>
</dbReference>
<dbReference type="Gene3D" id="3.40.50.720">
    <property type="entry name" value="NAD(P)-binding Rossmann-like Domain"/>
    <property type="match status" value="1"/>
</dbReference>
<evidence type="ECO:0000313" key="5">
    <source>
        <dbReference type="Proteomes" id="UP000320095"/>
    </source>
</evidence>
<evidence type="ECO:0000256" key="1">
    <source>
        <dbReference type="ARBA" id="ARBA00006484"/>
    </source>
</evidence>
<dbReference type="Pfam" id="PF00106">
    <property type="entry name" value="adh_short"/>
    <property type="match status" value="1"/>
</dbReference>
<evidence type="ECO:0000256" key="3">
    <source>
        <dbReference type="RuleBase" id="RU000363"/>
    </source>
</evidence>
<proteinExistence type="inferred from homology"/>
<evidence type="ECO:0000256" key="2">
    <source>
        <dbReference type="ARBA" id="ARBA00023002"/>
    </source>
</evidence>
<dbReference type="AlphaFoldDB" id="A0A502EFP6"/>
<dbReference type="GO" id="GO:0016491">
    <property type="term" value="F:oxidoreductase activity"/>
    <property type="evidence" value="ECO:0007669"/>
    <property type="project" value="UniProtKB-KW"/>
</dbReference>
<dbReference type="Proteomes" id="UP000320095">
    <property type="component" value="Unassembled WGS sequence"/>
</dbReference>
<protein>
    <submittedName>
        <fullName evidence="4">SDR family oxidoreductase</fullName>
    </submittedName>
</protein>
<dbReference type="InterPro" id="IPR002347">
    <property type="entry name" value="SDR_fam"/>
</dbReference>
<comment type="similarity">
    <text evidence="1 3">Belongs to the short-chain dehydrogenases/reductases (SDR) family.</text>
</comment>
<dbReference type="PANTHER" id="PTHR45024:SF2">
    <property type="entry name" value="SCP2 DOMAIN-CONTAINING PROTEIN"/>
    <property type="match status" value="1"/>
</dbReference>
<dbReference type="InterPro" id="IPR036291">
    <property type="entry name" value="NAD(P)-bd_dom_sf"/>
</dbReference>